<keyword evidence="4 9" id="KW-0732">Signal</keyword>
<comment type="catalytic activity">
    <reaction evidence="1 8">
        <text>a beta-lactam + H2O = a substituted beta-amino acid</text>
        <dbReference type="Rhea" id="RHEA:20401"/>
        <dbReference type="ChEBI" id="CHEBI:15377"/>
        <dbReference type="ChEBI" id="CHEBI:35627"/>
        <dbReference type="ChEBI" id="CHEBI:140347"/>
        <dbReference type="EC" id="3.5.2.6"/>
    </reaction>
</comment>
<dbReference type="Pfam" id="PF00905">
    <property type="entry name" value="Transpeptidase"/>
    <property type="match status" value="1"/>
</dbReference>
<feature type="active site" description="Acyl-ester intermediate" evidence="7">
    <location>
        <position position="50"/>
    </location>
</feature>
<dbReference type="GO" id="GO:0005886">
    <property type="term" value="C:plasma membrane"/>
    <property type="evidence" value="ECO:0007669"/>
    <property type="project" value="TreeGrafter"/>
</dbReference>
<evidence type="ECO:0000256" key="4">
    <source>
        <dbReference type="ARBA" id="ARBA00022729"/>
    </source>
</evidence>
<feature type="chain" id="PRO_5035192954" description="Beta-lactamase" evidence="9">
    <location>
        <begin position="21"/>
        <end position="266"/>
    </location>
</feature>
<dbReference type="GO" id="GO:0008658">
    <property type="term" value="F:penicillin binding"/>
    <property type="evidence" value="ECO:0007669"/>
    <property type="project" value="InterPro"/>
</dbReference>
<dbReference type="PANTHER" id="PTHR30627:SF6">
    <property type="entry name" value="BETA-LACTAMASE YBXI-RELATED"/>
    <property type="match status" value="1"/>
</dbReference>
<dbReference type="InterPro" id="IPR001460">
    <property type="entry name" value="PCN-bd_Tpept"/>
</dbReference>
<dbReference type="RefSeq" id="WP_189488078.1">
    <property type="nucleotide sequence ID" value="NZ_BMZO01000002.1"/>
</dbReference>
<sequence length="266" mass="29774">MRILFSTAAVLLATAFHAKAAHICTIIADVADDSIVAQTGDCNTQVTPASTFKVPLALIGFDSGFLTSEHEPVLSPEKGDPGYGGDAWRRENDPKSWLEFSVVWYSQRITRELGAERLTQYLRAWNYGNTDFSGDQGKDNGLERAWIASSLKVSPKEQVRFLGALVRNELKATPEAMVQTRNIMQQWDSADGWTIKGKTGMAYPRKPDYSFDYARAYGWFVGWAEKDGKTYTFARLLQNDKKDQPTPSNVARGEILRDFSKLLTTN</sequence>
<dbReference type="Proteomes" id="UP000641137">
    <property type="component" value="Unassembled WGS sequence"/>
</dbReference>
<dbReference type="GO" id="GO:0008800">
    <property type="term" value="F:beta-lactamase activity"/>
    <property type="evidence" value="ECO:0007669"/>
    <property type="project" value="UniProtKB-UniRule"/>
</dbReference>
<feature type="modified residue" description="N6-carboxylysine" evidence="7">
    <location>
        <position position="53"/>
    </location>
</feature>
<dbReference type="AlphaFoldDB" id="A0A8J3DQ02"/>
<dbReference type="GO" id="GO:0017001">
    <property type="term" value="P:antibiotic catabolic process"/>
    <property type="evidence" value="ECO:0007669"/>
    <property type="project" value="InterPro"/>
</dbReference>
<evidence type="ECO:0000256" key="5">
    <source>
        <dbReference type="ARBA" id="ARBA00022801"/>
    </source>
</evidence>
<evidence type="ECO:0000256" key="7">
    <source>
        <dbReference type="PIRSR" id="PIRSR602137-50"/>
    </source>
</evidence>
<dbReference type="GO" id="GO:0071555">
    <property type="term" value="P:cell wall organization"/>
    <property type="evidence" value="ECO:0007669"/>
    <property type="project" value="TreeGrafter"/>
</dbReference>
<organism evidence="11 12">
    <name type="scientific">Limoniibacter endophyticus</name>
    <dbReference type="NCBI Taxonomy" id="1565040"/>
    <lineage>
        <taxon>Bacteria</taxon>
        <taxon>Pseudomonadati</taxon>
        <taxon>Pseudomonadota</taxon>
        <taxon>Alphaproteobacteria</taxon>
        <taxon>Hyphomicrobiales</taxon>
        <taxon>Bartonellaceae</taxon>
        <taxon>Limoniibacter</taxon>
    </lineage>
</organism>
<dbReference type="GO" id="GO:0046677">
    <property type="term" value="P:response to antibiotic"/>
    <property type="evidence" value="ECO:0007669"/>
    <property type="project" value="UniProtKB-UniRule"/>
</dbReference>
<keyword evidence="12" id="KW-1185">Reference proteome</keyword>
<dbReference type="NCBIfam" id="NF000270">
    <property type="entry name" value="bla_class_D_alt"/>
    <property type="match status" value="1"/>
</dbReference>
<dbReference type="InterPro" id="IPR002137">
    <property type="entry name" value="Beta-lactam_class-D_AS"/>
</dbReference>
<feature type="domain" description="Penicillin-binding protein transpeptidase" evidence="10">
    <location>
        <begin position="29"/>
        <end position="246"/>
    </location>
</feature>
<name>A0A8J3DQ02_9HYPH</name>
<evidence type="ECO:0000256" key="2">
    <source>
        <dbReference type="ARBA" id="ARBA00007898"/>
    </source>
</evidence>
<evidence type="ECO:0000256" key="6">
    <source>
        <dbReference type="ARBA" id="ARBA00023251"/>
    </source>
</evidence>
<comment type="caution">
    <text evidence="11">The sequence shown here is derived from an EMBL/GenBank/DDBJ whole genome shotgun (WGS) entry which is preliminary data.</text>
</comment>
<feature type="signal peptide" evidence="9">
    <location>
        <begin position="1"/>
        <end position="20"/>
    </location>
</feature>
<reference evidence="11" key="2">
    <citation type="submission" date="2020-09" db="EMBL/GenBank/DDBJ databases">
        <authorList>
            <person name="Sun Q."/>
            <person name="Kim S."/>
        </authorList>
    </citation>
    <scope>NUCLEOTIDE SEQUENCE</scope>
    <source>
        <strain evidence="11">KCTC 42097</strain>
    </source>
</reference>
<dbReference type="PROSITE" id="PS00337">
    <property type="entry name" value="BETA_LACTAMASE_D"/>
    <property type="match status" value="1"/>
</dbReference>
<gene>
    <name evidence="11" type="primary">oxa</name>
    <name evidence="11" type="ORF">GCM10010136_07780</name>
</gene>
<accession>A0A8J3DQ02</accession>
<keyword evidence="5 8" id="KW-0378">Hydrolase</keyword>
<comment type="similarity">
    <text evidence="2 8">Belongs to the class-D beta-lactamase family.</text>
</comment>
<proteinExistence type="inferred from homology"/>
<dbReference type="SUPFAM" id="SSF56601">
    <property type="entry name" value="beta-lactamase/transpeptidase-like"/>
    <property type="match status" value="1"/>
</dbReference>
<evidence type="ECO:0000256" key="8">
    <source>
        <dbReference type="RuleBase" id="RU361140"/>
    </source>
</evidence>
<dbReference type="PANTHER" id="PTHR30627">
    <property type="entry name" value="PEPTIDOGLYCAN D,D-TRANSPEPTIDASE"/>
    <property type="match status" value="1"/>
</dbReference>
<dbReference type="EC" id="3.5.2.6" evidence="3 8"/>
<evidence type="ECO:0000256" key="3">
    <source>
        <dbReference type="ARBA" id="ARBA00012865"/>
    </source>
</evidence>
<reference evidence="11" key="1">
    <citation type="journal article" date="2014" name="Int. J. Syst. Evol. Microbiol.">
        <title>Complete genome sequence of Corynebacterium casei LMG S-19264T (=DSM 44701T), isolated from a smear-ripened cheese.</title>
        <authorList>
            <consortium name="US DOE Joint Genome Institute (JGI-PGF)"/>
            <person name="Walter F."/>
            <person name="Albersmeier A."/>
            <person name="Kalinowski J."/>
            <person name="Ruckert C."/>
        </authorList>
    </citation>
    <scope>NUCLEOTIDE SEQUENCE</scope>
    <source>
        <strain evidence="11">KCTC 42097</strain>
    </source>
</reference>
<keyword evidence="6 8" id="KW-0046">Antibiotic resistance</keyword>
<evidence type="ECO:0000256" key="1">
    <source>
        <dbReference type="ARBA" id="ARBA00001526"/>
    </source>
</evidence>
<dbReference type="InterPro" id="IPR012338">
    <property type="entry name" value="Beta-lactam/transpept-like"/>
</dbReference>
<evidence type="ECO:0000313" key="11">
    <source>
        <dbReference type="EMBL" id="GHC65205.1"/>
    </source>
</evidence>
<protein>
    <recommendedName>
        <fullName evidence="3 8">Beta-lactamase</fullName>
        <ecNumber evidence="3 8">3.5.2.6</ecNumber>
    </recommendedName>
</protein>
<evidence type="ECO:0000259" key="10">
    <source>
        <dbReference type="Pfam" id="PF00905"/>
    </source>
</evidence>
<evidence type="ECO:0000256" key="9">
    <source>
        <dbReference type="SAM" id="SignalP"/>
    </source>
</evidence>
<evidence type="ECO:0000313" key="12">
    <source>
        <dbReference type="Proteomes" id="UP000641137"/>
    </source>
</evidence>
<dbReference type="InterPro" id="IPR050515">
    <property type="entry name" value="Beta-lactam/transpept"/>
</dbReference>
<dbReference type="Gene3D" id="3.40.710.10">
    <property type="entry name" value="DD-peptidase/beta-lactamase superfamily"/>
    <property type="match status" value="1"/>
</dbReference>
<dbReference type="EMBL" id="BMZO01000002">
    <property type="protein sequence ID" value="GHC65205.1"/>
    <property type="molecule type" value="Genomic_DNA"/>
</dbReference>